<dbReference type="AlphaFoldDB" id="A0A0E9U3H5"/>
<accession>A0A0E9U3H5</accession>
<evidence type="ECO:0000313" key="1">
    <source>
        <dbReference type="EMBL" id="JAH60474.1"/>
    </source>
</evidence>
<sequence length="60" mass="6227">MESGVAMPLGFFSSTLIINERESICSGHGCTSDPHSIGSSSSNYSIARQVLTVALIPKAA</sequence>
<protein>
    <submittedName>
        <fullName evidence="1">Uncharacterized protein</fullName>
    </submittedName>
</protein>
<reference evidence="1" key="2">
    <citation type="journal article" date="2015" name="Fish Shellfish Immunol.">
        <title>Early steps in the European eel (Anguilla anguilla)-Vibrio vulnificus interaction in the gills: Role of the RtxA13 toxin.</title>
        <authorList>
            <person name="Callol A."/>
            <person name="Pajuelo D."/>
            <person name="Ebbesson L."/>
            <person name="Teles M."/>
            <person name="MacKenzie S."/>
            <person name="Amaro C."/>
        </authorList>
    </citation>
    <scope>NUCLEOTIDE SEQUENCE</scope>
</reference>
<dbReference type="EMBL" id="GBXM01048103">
    <property type="protein sequence ID" value="JAH60474.1"/>
    <property type="molecule type" value="Transcribed_RNA"/>
</dbReference>
<reference evidence="1" key="1">
    <citation type="submission" date="2014-11" db="EMBL/GenBank/DDBJ databases">
        <authorList>
            <person name="Amaro Gonzalez C."/>
        </authorList>
    </citation>
    <scope>NUCLEOTIDE SEQUENCE</scope>
</reference>
<proteinExistence type="predicted"/>
<organism evidence="1">
    <name type="scientific">Anguilla anguilla</name>
    <name type="common">European freshwater eel</name>
    <name type="synonym">Muraena anguilla</name>
    <dbReference type="NCBI Taxonomy" id="7936"/>
    <lineage>
        <taxon>Eukaryota</taxon>
        <taxon>Metazoa</taxon>
        <taxon>Chordata</taxon>
        <taxon>Craniata</taxon>
        <taxon>Vertebrata</taxon>
        <taxon>Euteleostomi</taxon>
        <taxon>Actinopterygii</taxon>
        <taxon>Neopterygii</taxon>
        <taxon>Teleostei</taxon>
        <taxon>Anguilliformes</taxon>
        <taxon>Anguillidae</taxon>
        <taxon>Anguilla</taxon>
    </lineage>
</organism>
<name>A0A0E9U3H5_ANGAN</name>